<gene>
    <name evidence="4" type="ORF">VVAX_05644</name>
</gene>
<evidence type="ECO:0000256" key="3">
    <source>
        <dbReference type="ARBA" id="ARBA00023002"/>
    </source>
</evidence>
<dbReference type="SUPFAM" id="SSF51412">
    <property type="entry name" value="Inosine monophosphate dehydrogenase (IMPDH)"/>
    <property type="match status" value="1"/>
</dbReference>
<proteinExistence type="predicted"/>
<dbReference type="Pfam" id="PF03060">
    <property type="entry name" value="NMO"/>
    <property type="match status" value="1"/>
</dbReference>
<dbReference type="EC" id="1.13.12.16" evidence="4"/>
<dbReference type="AlphaFoldDB" id="A0A679JSY4"/>
<evidence type="ECO:0000313" key="4">
    <source>
        <dbReference type="EMBL" id="CAA2109373.1"/>
    </source>
</evidence>
<dbReference type="RefSeq" id="WP_339093322.1">
    <property type="nucleotide sequence ID" value="NZ_LR743508.1"/>
</dbReference>
<dbReference type="PANTHER" id="PTHR32332">
    <property type="entry name" value="2-NITROPROPANE DIOXYGENASE"/>
    <property type="match status" value="1"/>
</dbReference>
<dbReference type="CDD" id="cd04730">
    <property type="entry name" value="NPD_like"/>
    <property type="match status" value="1"/>
</dbReference>
<reference evidence="4" key="1">
    <citation type="submission" date="2019-12" db="EMBL/GenBank/DDBJ databases">
        <authorList>
            <person name="Cremers G."/>
        </authorList>
    </citation>
    <scope>NUCLEOTIDE SEQUENCE</scope>
    <source>
        <strain evidence="4">Vvax</strain>
    </source>
</reference>
<protein>
    <submittedName>
        <fullName evidence="4">Nitronate monooxygenase</fullName>
        <ecNumber evidence="4">1.13.12.16</ecNumber>
    </submittedName>
</protein>
<dbReference type="InterPro" id="IPR013785">
    <property type="entry name" value="Aldolase_TIM"/>
</dbReference>
<dbReference type="InterPro" id="IPR004136">
    <property type="entry name" value="NMO"/>
</dbReference>
<organism evidence="4">
    <name type="scientific">Variovorax paradoxus</name>
    <dbReference type="NCBI Taxonomy" id="34073"/>
    <lineage>
        <taxon>Bacteria</taxon>
        <taxon>Pseudomonadati</taxon>
        <taxon>Pseudomonadota</taxon>
        <taxon>Betaproteobacteria</taxon>
        <taxon>Burkholderiales</taxon>
        <taxon>Comamonadaceae</taxon>
        <taxon>Variovorax</taxon>
    </lineage>
</organism>
<dbReference type="GO" id="GO:0018580">
    <property type="term" value="F:nitronate monooxygenase activity"/>
    <property type="evidence" value="ECO:0007669"/>
    <property type="project" value="UniProtKB-EC"/>
</dbReference>
<evidence type="ECO:0000256" key="1">
    <source>
        <dbReference type="ARBA" id="ARBA00022630"/>
    </source>
</evidence>
<keyword evidence="3 4" id="KW-0560">Oxidoreductase</keyword>
<evidence type="ECO:0000256" key="2">
    <source>
        <dbReference type="ARBA" id="ARBA00022643"/>
    </source>
</evidence>
<accession>A0A679JSY4</accession>
<keyword evidence="2" id="KW-0288">FMN</keyword>
<keyword evidence="4" id="KW-0503">Monooxygenase</keyword>
<keyword evidence="1" id="KW-0285">Flavoprotein</keyword>
<sequence length="332" mass="35126">MAPAFATRITELFGIEHPILGGGLMWLSDANYVAALVNAGCMGFITPRSFDSDAQFAQALVQCAALTGGKPFGVNLTLSSRPEANAAVRRWLDIALAHGVRFFETAGYAPTELIGTLHEAGAVVLHKAPSIRHALSAERAGADAVALIGMEEGGHPGTNELPTMLMGALAVDQFRVPVVLGGGIGHGRQLAAVLAQGHEGVMMGSRFLVCEEIGAHRGYKEHLLGCDEHSTVRLLHTLGNTWRVLRNDTARRIDEIERAGAADHAAFGDLISGHVARDHCYAQGDWQRGMLSLGPSIAFAKRIEPLAAIVAQLLEEARAALGRLSSLARAAA</sequence>
<dbReference type="EMBL" id="LR743508">
    <property type="protein sequence ID" value="CAA2109373.1"/>
    <property type="molecule type" value="Genomic_DNA"/>
</dbReference>
<dbReference type="Gene3D" id="3.20.20.70">
    <property type="entry name" value="Aldolase class I"/>
    <property type="match status" value="1"/>
</dbReference>
<dbReference type="PANTHER" id="PTHR32332:SF20">
    <property type="entry name" value="2-NITROPROPANE DIOXYGENASE-LIKE PROTEIN"/>
    <property type="match status" value="1"/>
</dbReference>
<name>A0A679JSY4_VARPD</name>